<dbReference type="Proteomes" id="UP000694845">
    <property type="component" value="Unplaced"/>
</dbReference>
<reference evidence="2" key="1">
    <citation type="submission" date="2025-08" db="UniProtKB">
        <authorList>
            <consortium name="RefSeq"/>
        </authorList>
    </citation>
    <scope>IDENTIFICATION</scope>
</reference>
<dbReference type="RefSeq" id="XP_022087745.1">
    <property type="nucleotide sequence ID" value="XM_022232053.1"/>
</dbReference>
<evidence type="ECO:0000313" key="2">
    <source>
        <dbReference type="RefSeq" id="XP_022087745.1"/>
    </source>
</evidence>
<organism evidence="1 2">
    <name type="scientific">Acanthaster planci</name>
    <name type="common">Crown-of-thorns starfish</name>
    <dbReference type="NCBI Taxonomy" id="133434"/>
    <lineage>
        <taxon>Eukaryota</taxon>
        <taxon>Metazoa</taxon>
        <taxon>Echinodermata</taxon>
        <taxon>Eleutherozoa</taxon>
        <taxon>Asterozoa</taxon>
        <taxon>Asteroidea</taxon>
        <taxon>Valvatacea</taxon>
        <taxon>Valvatida</taxon>
        <taxon>Acanthasteridae</taxon>
        <taxon>Acanthaster</taxon>
    </lineage>
</organism>
<name>A0A8B7Y5X1_ACAPL</name>
<accession>A0A8B7Y5X1</accession>
<keyword evidence="1" id="KW-1185">Reference proteome</keyword>
<dbReference type="GeneID" id="110977707"/>
<dbReference type="OrthoDB" id="10499932at2759"/>
<gene>
    <name evidence="2" type="primary">LOC110977707</name>
</gene>
<protein>
    <submittedName>
        <fullName evidence="2">Uncharacterized protein LOC110977707</fullName>
    </submittedName>
</protein>
<dbReference type="AlphaFoldDB" id="A0A8B7Y5X1"/>
<dbReference type="KEGG" id="aplc:110977707"/>
<sequence>MVCSRDALPTCSPQHVIPSGATLRLACQNSTSVSTVGADLYGMDRMHCDNGQWQPADFPVCFDRCLIDHHKLNFSGLNISDGQLTGGNTLRSGYSFTVECKDLDATLMGLGTLYCLDGELVPSTLPICIPHGKPDAN</sequence>
<proteinExistence type="predicted"/>
<evidence type="ECO:0000313" key="1">
    <source>
        <dbReference type="Proteomes" id="UP000694845"/>
    </source>
</evidence>